<evidence type="ECO:0000313" key="2">
    <source>
        <dbReference type="EMBL" id="EFD01205.1"/>
    </source>
</evidence>
<dbReference type="NCBIfam" id="TIGR00259">
    <property type="entry name" value="thylakoid_BtpA"/>
    <property type="match status" value="1"/>
</dbReference>
<dbReference type="SUPFAM" id="SSF51366">
    <property type="entry name" value="Ribulose-phoshate binding barrel"/>
    <property type="match status" value="1"/>
</dbReference>
<accession>D3AAG6</accession>
<name>D3AAG6_9FIRM</name>
<protein>
    <submittedName>
        <fullName evidence="2">Membrane complex biogenesis protein, BtpA family</fullName>
    </submittedName>
</protein>
<dbReference type="AlphaFoldDB" id="D3AAG6"/>
<organism evidence="2 3">
    <name type="scientific">Hungatella hathewayi DSM 13479</name>
    <dbReference type="NCBI Taxonomy" id="566550"/>
    <lineage>
        <taxon>Bacteria</taxon>
        <taxon>Bacillati</taxon>
        <taxon>Bacillota</taxon>
        <taxon>Clostridia</taxon>
        <taxon>Lachnospirales</taxon>
        <taxon>Lachnospiraceae</taxon>
        <taxon>Hungatella</taxon>
    </lineage>
</organism>
<dbReference type="PANTHER" id="PTHR21381">
    <property type="entry name" value="ZGC:162297"/>
    <property type="match status" value="1"/>
</dbReference>
<dbReference type="Pfam" id="PF03437">
    <property type="entry name" value="BtpA"/>
    <property type="match status" value="1"/>
</dbReference>
<proteinExistence type="inferred from homology"/>
<dbReference type="Proteomes" id="UP000004968">
    <property type="component" value="Unassembled WGS sequence"/>
</dbReference>
<evidence type="ECO:0000256" key="1">
    <source>
        <dbReference type="ARBA" id="ARBA00006007"/>
    </source>
</evidence>
<dbReference type="InterPro" id="IPR005137">
    <property type="entry name" value="BtpA"/>
</dbReference>
<comment type="similarity">
    <text evidence="1">Belongs to the BtpA family.</text>
</comment>
<evidence type="ECO:0000313" key="3">
    <source>
        <dbReference type="Proteomes" id="UP000004968"/>
    </source>
</evidence>
<reference evidence="2 3" key="1">
    <citation type="submission" date="2010-01" db="EMBL/GenBank/DDBJ databases">
        <authorList>
            <person name="Weinstock G."/>
            <person name="Sodergren E."/>
            <person name="Clifton S."/>
            <person name="Fulton L."/>
            <person name="Fulton B."/>
            <person name="Courtney L."/>
            <person name="Fronick C."/>
            <person name="Harrison M."/>
            <person name="Strong C."/>
            <person name="Farmer C."/>
            <person name="Delahaunty K."/>
            <person name="Markovic C."/>
            <person name="Hall O."/>
            <person name="Minx P."/>
            <person name="Tomlinson C."/>
            <person name="Mitreva M."/>
            <person name="Nelson J."/>
            <person name="Hou S."/>
            <person name="Wollam A."/>
            <person name="Pepin K.H."/>
            <person name="Johnson M."/>
            <person name="Bhonagiri V."/>
            <person name="Nash W.E."/>
            <person name="Warren W."/>
            <person name="Chinwalla A."/>
            <person name="Mardis E.R."/>
            <person name="Wilson R.K."/>
        </authorList>
    </citation>
    <scope>NUCLEOTIDE SEQUENCE [LARGE SCALE GENOMIC DNA]</scope>
    <source>
        <strain evidence="2 3">DSM 13479</strain>
    </source>
</reference>
<dbReference type="PANTHER" id="PTHR21381:SF3">
    <property type="entry name" value="SGC REGION PROTEIN SGCQ-RELATED"/>
    <property type="match status" value="1"/>
</dbReference>
<comment type="caution">
    <text evidence="2">The sequence shown here is derived from an EMBL/GenBank/DDBJ whole genome shotgun (WGS) entry which is preliminary data.</text>
</comment>
<dbReference type="EMBL" id="ACIO01000033">
    <property type="protein sequence ID" value="EFD01205.1"/>
    <property type="molecule type" value="Genomic_DNA"/>
</dbReference>
<dbReference type="InterPro" id="IPR011060">
    <property type="entry name" value="RibuloseP-bd_barrel"/>
</dbReference>
<gene>
    <name evidence="2" type="ORF">CLOSTHATH_00587</name>
</gene>
<dbReference type="HOGENOM" id="CLU_075239_1_0_9"/>
<sequence length="277" mass="30771">MRGMMRGKQFPVALAMIQPEPFPGSFRHEGKSFEEIIDISLNEIEMIEANGFDGYIIQNRNDAPVRQHALPETTAYMTALARECRRRFPDMIQGILVDWDGVASLAVADAAGSDFIRVEHTYTGVEVGYAGMMEAQCVDICQFKKRIGSDIPVYADVQEVHYEQLAGKSIVDNAWDTVMNAFADGLFLGGKSCEESIEIIKCVRKRLGERIPIFLSSGATGDNISKILQYYDGVSVGTWVKNGNMRNPIDPVRARQFMEGVKSARKLRGDSGDEGML</sequence>